<name>A0A166NNM8_9AGAM</name>
<proteinExistence type="predicted"/>
<feature type="compositionally biased region" description="Basic and acidic residues" evidence="1">
    <location>
        <begin position="313"/>
        <end position="324"/>
    </location>
</feature>
<sequence>MQSVQKDVSEEVMAKTPRFTPQDAPEPDSEVVYCHAYSKEILNFLTGNGVTMHDPETPPTRILDIGTGNGLWAIEAAKLWKDCEVTGLDYLNIQVKLSSLPEDIAHRIQWIHANFLKQLPFPSSYFDIVHVSRLAIHVPEDRAPLLANEIYRILRPGGVLEVMEEDLIFPHARMLSASRANSTDIFRSDIIYPNYSPSITSDSSSRLSEKTVTGPDSPASSRSLSRSFKFGSSKSTETRLSDPLASQLTLSGDTFEADHRNHSQLAMAWDAMLSNRRVAASGTVMIFYLSSLFAVSHSPPALQIPLPPNSFSKQEKKPETRSSSEDSMFMGVQKPTDKYRALPRSQAPKVMSTLAPMHLARSLAVVIACKDALRKCYIELFQAEYPPPKNTPGKHKQPIDPQSCVRDAFEDAWLHWEGDMRDRINARDVIRTQLHWEEPVDSVSDWRDWRDSVIHSGDGQSTDNLCRNIRALVGWKPMSET</sequence>
<dbReference type="CDD" id="cd02440">
    <property type="entry name" value="AdoMet_MTases"/>
    <property type="match status" value="1"/>
</dbReference>
<dbReference type="STRING" id="436010.A0A166NNM8"/>
<reference evidence="3" key="1">
    <citation type="journal article" date="2016" name="Mol. Biol. Evol.">
        <title>Comparative Genomics of Early-Diverging Mushroom-Forming Fungi Provides Insights into the Origins of Lignocellulose Decay Capabilities.</title>
        <authorList>
            <person name="Nagy L.G."/>
            <person name="Riley R."/>
            <person name="Tritt A."/>
            <person name="Adam C."/>
            <person name="Daum C."/>
            <person name="Floudas D."/>
            <person name="Sun H."/>
            <person name="Yadav J.S."/>
            <person name="Pangilinan J."/>
            <person name="Larsson K.H."/>
            <person name="Matsuura K."/>
            <person name="Barry K."/>
            <person name="Labutti K."/>
            <person name="Kuo R."/>
            <person name="Ohm R.A."/>
            <person name="Bhattacharya S.S."/>
            <person name="Shirouzu T."/>
            <person name="Yoshinaga Y."/>
            <person name="Martin F.M."/>
            <person name="Grigoriev I.V."/>
            <person name="Hibbett D.S."/>
        </authorList>
    </citation>
    <scope>NUCLEOTIDE SEQUENCE [LARGE SCALE GENOMIC DNA]</scope>
    <source>
        <strain evidence="3">CBS 109695</strain>
    </source>
</reference>
<gene>
    <name evidence="3" type="ORF">FIBSPDRAFT_1041680</name>
</gene>
<protein>
    <submittedName>
        <fullName evidence="3">S-adenosyl-L-methionine-dependent methyltransferase</fullName>
    </submittedName>
</protein>
<accession>A0A166NNM8</accession>
<dbReference type="Gene3D" id="3.40.50.150">
    <property type="entry name" value="Vaccinia Virus protein VP39"/>
    <property type="match status" value="1"/>
</dbReference>
<dbReference type="GO" id="GO:0008168">
    <property type="term" value="F:methyltransferase activity"/>
    <property type="evidence" value="ECO:0007669"/>
    <property type="project" value="UniProtKB-KW"/>
</dbReference>
<dbReference type="InterPro" id="IPR041698">
    <property type="entry name" value="Methyltransf_25"/>
</dbReference>
<evidence type="ECO:0000256" key="1">
    <source>
        <dbReference type="SAM" id="MobiDB-lite"/>
    </source>
</evidence>
<evidence type="ECO:0000259" key="2">
    <source>
        <dbReference type="Pfam" id="PF13649"/>
    </source>
</evidence>
<organism evidence="3">
    <name type="scientific">Athelia psychrophila</name>
    <dbReference type="NCBI Taxonomy" id="1759441"/>
    <lineage>
        <taxon>Eukaryota</taxon>
        <taxon>Fungi</taxon>
        <taxon>Dikarya</taxon>
        <taxon>Basidiomycota</taxon>
        <taxon>Agaricomycotina</taxon>
        <taxon>Agaricomycetes</taxon>
        <taxon>Agaricomycetidae</taxon>
        <taxon>Atheliales</taxon>
        <taxon>Atheliaceae</taxon>
        <taxon>Athelia</taxon>
    </lineage>
</organism>
<dbReference type="InterPro" id="IPR029063">
    <property type="entry name" value="SAM-dependent_MTases_sf"/>
</dbReference>
<evidence type="ECO:0000313" key="3">
    <source>
        <dbReference type="EMBL" id="KZP25216.1"/>
    </source>
</evidence>
<dbReference type="PANTHER" id="PTHR43591">
    <property type="entry name" value="METHYLTRANSFERASE"/>
    <property type="match status" value="1"/>
</dbReference>
<dbReference type="SUPFAM" id="SSF53335">
    <property type="entry name" value="S-adenosyl-L-methionine-dependent methyltransferases"/>
    <property type="match status" value="1"/>
</dbReference>
<dbReference type="GO" id="GO:0032259">
    <property type="term" value="P:methylation"/>
    <property type="evidence" value="ECO:0007669"/>
    <property type="project" value="UniProtKB-KW"/>
</dbReference>
<feature type="region of interest" description="Disordered" evidence="1">
    <location>
        <begin position="199"/>
        <end position="245"/>
    </location>
</feature>
<dbReference type="Pfam" id="PF13649">
    <property type="entry name" value="Methyltransf_25"/>
    <property type="match status" value="1"/>
</dbReference>
<dbReference type="EMBL" id="KV417522">
    <property type="protein sequence ID" value="KZP25216.1"/>
    <property type="molecule type" value="Genomic_DNA"/>
</dbReference>
<feature type="region of interest" description="Disordered" evidence="1">
    <location>
        <begin position="304"/>
        <end position="330"/>
    </location>
</feature>
<feature type="domain" description="Methyltransferase" evidence="2">
    <location>
        <begin position="62"/>
        <end position="158"/>
    </location>
</feature>
<feature type="compositionally biased region" description="Low complexity" evidence="1">
    <location>
        <begin position="214"/>
        <end position="235"/>
    </location>
</feature>
<dbReference type="AlphaFoldDB" id="A0A166NNM8"/>
<keyword evidence="3" id="KW-0489">Methyltransferase</keyword>
<feature type="region of interest" description="Disordered" evidence="1">
    <location>
        <begin position="1"/>
        <end position="27"/>
    </location>
</feature>
<dbReference type="PANTHER" id="PTHR43591:SF24">
    <property type="entry name" value="2-METHOXY-6-POLYPRENYL-1,4-BENZOQUINOL METHYLASE, MITOCHONDRIAL"/>
    <property type="match status" value="1"/>
</dbReference>
<dbReference type="OrthoDB" id="2013972at2759"/>
<keyword evidence="3" id="KW-0808">Transferase</keyword>